<feature type="active site" description="Proton acceptor" evidence="8">
    <location>
        <position position="286"/>
    </location>
</feature>
<gene>
    <name evidence="8" type="primary">xylB</name>
    <name evidence="12" type="ORF">B7R21_03470</name>
</gene>
<evidence type="ECO:0000256" key="6">
    <source>
        <dbReference type="ARBA" id="ARBA00022840"/>
    </source>
</evidence>
<dbReference type="Gene3D" id="3.30.420.40">
    <property type="match status" value="2"/>
</dbReference>
<feature type="site" description="Important for activity" evidence="8">
    <location>
        <position position="8"/>
    </location>
</feature>
<sequence length="524" mass="53202">MTLVAGVDSSTQSCKIVIRDAETGVLVRSGRAPHPDGTAVDPAAWWSALQAAIRDAGGLDDVAAISVGGQQHGMVVLDARGRVIRDALLWNDTRSAQAASDLLAEIGAGGPAGFAERVGSLPVASFTATKLRWLRDAEPANAARVAAVALPHDWLTWRLLGYGPEGESPLGPVLDALATDRSDASGTSYWSPAAERYDFDLFEQAFGRTAVEAAGVESAADEAVDAAERAANDAVIVPRIVQTGHVVGTTVAHGGDLSYEGDDPGNTPEVVGVVPAGILVGAGMGDNAGAALGLDAKAGDVVISIGTSGTAFAVTDHPVADLTGTVAGFADAAGGFLPIVVTLNAARILASTSELLGVDYDEFARLALSAAPGSGGVVLVPYFEGERTPNLPDATATLVGLTIASTTRENLARAAIEGMLCGLADGVGAIRELGVATQRVLLVGGAAQNEAVQAVAAQVFDVPVSVPTPGEYVADGAARQAAWTLSGARPTWPISFVAELAVDTVPVIARQYVEAQALGSLPRG</sequence>
<comment type="function">
    <text evidence="8">Catalyzes the phosphorylation of D-xylulose to D-xylulose 5-phosphate.</text>
</comment>
<dbReference type="PROSITE" id="PS00445">
    <property type="entry name" value="FGGY_KINASES_2"/>
    <property type="match status" value="1"/>
</dbReference>
<feature type="binding site" evidence="8">
    <location>
        <begin position="71"/>
        <end position="72"/>
    </location>
    <ligand>
        <name>substrate</name>
    </ligand>
</feature>
<dbReference type="PANTHER" id="PTHR43095:SF5">
    <property type="entry name" value="XYLULOSE KINASE"/>
    <property type="match status" value="1"/>
</dbReference>
<dbReference type="PANTHER" id="PTHR43095">
    <property type="entry name" value="SUGAR KINASE"/>
    <property type="match status" value="1"/>
</dbReference>
<dbReference type="Pfam" id="PF02782">
    <property type="entry name" value="FGGY_C"/>
    <property type="match status" value="1"/>
</dbReference>
<reference evidence="12 13" key="1">
    <citation type="submission" date="2017-04" db="EMBL/GenBank/DDBJ databases">
        <title>Comparative genome analysis of Subtercola boreus.</title>
        <authorList>
            <person name="Cho Y.-J."/>
            <person name="Cho A."/>
            <person name="Kim O.-S."/>
            <person name="Lee J.-I."/>
        </authorList>
    </citation>
    <scope>NUCLEOTIDE SEQUENCE [LARGE SCALE GENOMIC DNA]</scope>
    <source>
        <strain evidence="12 13">P27444</strain>
    </source>
</reference>
<keyword evidence="7 8" id="KW-0119">Carbohydrate metabolism</keyword>
<dbReference type="Proteomes" id="UP000256709">
    <property type="component" value="Unassembled WGS sequence"/>
</dbReference>
<evidence type="ECO:0000256" key="4">
    <source>
        <dbReference type="ARBA" id="ARBA00022741"/>
    </source>
</evidence>
<evidence type="ECO:0000256" key="1">
    <source>
        <dbReference type="ARBA" id="ARBA00009156"/>
    </source>
</evidence>
<evidence type="ECO:0000256" key="7">
    <source>
        <dbReference type="ARBA" id="ARBA00023277"/>
    </source>
</evidence>
<comment type="caution">
    <text evidence="12">The sequence shown here is derived from an EMBL/GenBank/DDBJ whole genome shotgun (WGS) entry which is preliminary data.</text>
</comment>
<dbReference type="InterPro" id="IPR050406">
    <property type="entry name" value="FGGY_Carb_Kinase"/>
</dbReference>
<feature type="domain" description="Carbohydrate kinase FGGY C-terminal" evidence="11">
    <location>
        <begin position="302"/>
        <end position="484"/>
    </location>
</feature>
<protein>
    <recommendedName>
        <fullName evidence="8">Xylulose kinase</fullName>
        <shortName evidence="8">Xylulokinase</shortName>
        <ecNumber evidence="8">2.7.1.17</ecNumber>
    </recommendedName>
</protein>
<evidence type="ECO:0000313" key="13">
    <source>
        <dbReference type="Proteomes" id="UP000256709"/>
    </source>
</evidence>
<evidence type="ECO:0000256" key="9">
    <source>
        <dbReference type="RuleBase" id="RU003733"/>
    </source>
</evidence>
<dbReference type="RefSeq" id="WP_116281865.1">
    <property type="nucleotide sequence ID" value="NZ_NBXA01000006.1"/>
</dbReference>
<dbReference type="InterPro" id="IPR018483">
    <property type="entry name" value="Carb_kinase_FGGY_CS"/>
</dbReference>
<keyword evidence="2 8" id="KW-0859">Xylose metabolism</keyword>
<organism evidence="12 13">
    <name type="scientific">Subtercola boreus</name>
    <dbReference type="NCBI Taxonomy" id="120213"/>
    <lineage>
        <taxon>Bacteria</taxon>
        <taxon>Bacillati</taxon>
        <taxon>Actinomycetota</taxon>
        <taxon>Actinomycetes</taxon>
        <taxon>Micrococcales</taxon>
        <taxon>Microbacteriaceae</taxon>
        <taxon>Subtercola</taxon>
    </lineage>
</organism>
<dbReference type="EC" id="2.7.1.17" evidence="8"/>
<dbReference type="InterPro" id="IPR018484">
    <property type="entry name" value="FGGY_N"/>
</dbReference>
<dbReference type="InterPro" id="IPR043129">
    <property type="entry name" value="ATPase_NBD"/>
</dbReference>
<dbReference type="GO" id="GO:0004856">
    <property type="term" value="F:D-xylulokinase activity"/>
    <property type="evidence" value="ECO:0007669"/>
    <property type="project" value="UniProtKB-UniRule"/>
</dbReference>
<evidence type="ECO:0000256" key="3">
    <source>
        <dbReference type="ARBA" id="ARBA00022679"/>
    </source>
</evidence>
<accession>A0A3E0W0T3</accession>
<evidence type="ECO:0000256" key="5">
    <source>
        <dbReference type="ARBA" id="ARBA00022777"/>
    </source>
</evidence>
<dbReference type="HAMAP" id="MF_02220">
    <property type="entry name" value="XylB"/>
    <property type="match status" value="1"/>
</dbReference>
<comment type="catalytic activity">
    <reaction evidence="8">
        <text>D-xylulose + ATP = D-xylulose 5-phosphate + ADP + H(+)</text>
        <dbReference type="Rhea" id="RHEA:10964"/>
        <dbReference type="ChEBI" id="CHEBI:15378"/>
        <dbReference type="ChEBI" id="CHEBI:17140"/>
        <dbReference type="ChEBI" id="CHEBI:30616"/>
        <dbReference type="ChEBI" id="CHEBI:57737"/>
        <dbReference type="ChEBI" id="CHEBI:456216"/>
        <dbReference type="EC" id="2.7.1.17"/>
    </reaction>
</comment>
<dbReference type="PIRSF" id="PIRSF000538">
    <property type="entry name" value="GlpK"/>
    <property type="match status" value="1"/>
</dbReference>
<evidence type="ECO:0000313" key="12">
    <source>
        <dbReference type="EMBL" id="RFA15776.1"/>
    </source>
</evidence>
<dbReference type="InterPro" id="IPR000577">
    <property type="entry name" value="Carb_kinase_FGGY"/>
</dbReference>
<keyword evidence="3 8" id="KW-0808">Transferase</keyword>
<dbReference type="InterPro" id="IPR006000">
    <property type="entry name" value="Xylulokinase"/>
</dbReference>
<keyword evidence="4 8" id="KW-0547">Nucleotide-binding</keyword>
<evidence type="ECO:0000256" key="2">
    <source>
        <dbReference type="ARBA" id="ARBA00022629"/>
    </source>
</evidence>
<dbReference type="OrthoDB" id="9805576at2"/>
<dbReference type="SUPFAM" id="SSF53067">
    <property type="entry name" value="Actin-like ATPase domain"/>
    <property type="match status" value="2"/>
</dbReference>
<dbReference type="CDD" id="cd07809">
    <property type="entry name" value="ASKHA_NBD_FGGY_BaXK-like"/>
    <property type="match status" value="1"/>
</dbReference>
<name>A0A3E0W0T3_9MICO</name>
<evidence type="ECO:0000256" key="8">
    <source>
        <dbReference type="HAMAP-Rule" id="MF_02220"/>
    </source>
</evidence>
<dbReference type="Pfam" id="PF00370">
    <property type="entry name" value="FGGY_N"/>
    <property type="match status" value="1"/>
</dbReference>
<dbReference type="GO" id="GO:0042732">
    <property type="term" value="P:D-xylose metabolic process"/>
    <property type="evidence" value="ECO:0007669"/>
    <property type="project" value="UniProtKB-KW"/>
</dbReference>
<keyword evidence="5 8" id="KW-0418">Kinase</keyword>
<dbReference type="AlphaFoldDB" id="A0A3E0W0T3"/>
<dbReference type="GO" id="GO:0005998">
    <property type="term" value="P:xylulose catabolic process"/>
    <property type="evidence" value="ECO:0007669"/>
    <property type="project" value="UniProtKB-UniRule"/>
</dbReference>
<dbReference type="EMBL" id="NBXA01000006">
    <property type="protein sequence ID" value="RFA15776.1"/>
    <property type="molecule type" value="Genomic_DNA"/>
</dbReference>
<dbReference type="InterPro" id="IPR018485">
    <property type="entry name" value="FGGY_C"/>
</dbReference>
<proteinExistence type="inferred from homology"/>
<evidence type="ECO:0000259" key="11">
    <source>
        <dbReference type="Pfam" id="PF02782"/>
    </source>
</evidence>
<dbReference type="GO" id="GO:0005524">
    <property type="term" value="F:ATP binding"/>
    <property type="evidence" value="ECO:0007669"/>
    <property type="project" value="UniProtKB-UniRule"/>
</dbReference>
<keyword evidence="6 8" id="KW-0067">ATP-binding</keyword>
<feature type="domain" description="Carbohydrate kinase FGGY N-terminal" evidence="10">
    <location>
        <begin position="4"/>
        <end position="203"/>
    </location>
</feature>
<evidence type="ECO:0000259" key="10">
    <source>
        <dbReference type="Pfam" id="PF00370"/>
    </source>
</evidence>
<comment type="similarity">
    <text evidence="1 8 9">Belongs to the FGGY kinase family.</text>
</comment>